<accession>A0A2J7ZIS6</accession>
<dbReference type="AlphaFoldDB" id="A0A2J7ZIS6"/>
<sequence length="86" mass="9527">MTAEHFGALSLPVGEFLAMGNDTEYVAANRERLLEGVEGTPAHAFIRDRERLQRSRPYAPGEEVGQRLIVATPSATFAEVRQSRRA</sequence>
<name>A0A2J7ZIS6_9CHLO</name>
<protein>
    <submittedName>
        <fullName evidence="1">Uncharacterized protein</fullName>
    </submittedName>
</protein>
<keyword evidence="2" id="KW-1185">Reference proteome</keyword>
<proteinExistence type="predicted"/>
<dbReference type="Proteomes" id="UP000236333">
    <property type="component" value="Unassembled WGS sequence"/>
</dbReference>
<dbReference type="OrthoDB" id="449052at2759"/>
<comment type="caution">
    <text evidence="1">The sequence shown here is derived from an EMBL/GenBank/DDBJ whole genome shotgun (WGS) entry which is preliminary data.</text>
</comment>
<reference evidence="1 2" key="1">
    <citation type="journal article" date="2017" name="Mol. Biol. Evol.">
        <title>The 4-celled Tetrabaena socialis nuclear genome reveals the essential components for genetic control of cell number at the origin of multicellularity in the volvocine lineage.</title>
        <authorList>
            <person name="Featherston J."/>
            <person name="Arakaki Y."/>
            <person name="Hanschen E.R."/>
            <person name="Ferris P.J."/>
            <person name="Michod R.E."/>
            <person name="Olson B.J.S.C."/>
            <person name="Nozaki H."/>
            <person name="Durand P.M."/>
        </authorList>
    </citation>
    <scope>NUCLEOTIDE SEQUENCE [LARGE SCALE GENOMIC DNA]</scope>
    <source>
        <strain evidence="1 2">NIES-571</strain>
    </source>
</reference>
<dbReference type="EMBL" id="PGGS01001650">
    <property type="protein sequence ID" value="PNH00168.1"/>
    <property type="molecule type" value="Genomic_DNA"/>
</dbReference>
<evidence type="ECO:0000313" key="2">
    <source>
        <dbReference type="Proteomes" id="UP000236333"/>
    </source>
</evidence>
<organism evidence="1 2">
    <name type="scientific">Tetrabaena socialis</name>
    <dbReference type="NCBI Taxonomy" id="47790"/>
    <lineage>
        <taxon>Eukaryota</taxon>
        <taxon>Viridiplantae</taxon>
        <taxon>Chlorophyta</taxon>
        <taxon>core chlorophytes</taxon>
        <taxon>Chlorophyceae</taxon>
        <taxon>CS clade</taxon>
        <taxon>Chlamydomonadales</taxon>
        <taxon>Tetrabaenaceae</taxon>
        <taxon>Tetrabaena</taxon>
    </lineage>
</organism>
<evidence type="ECO:0000313" key="1">
    <source>
        <dbReference type="EMBL" id="PNH00168.1"/>
    </source>
</evidence>
<feature type="non-terminal residue" evidence="1">
    <location>
        <position position="86"/>
    </location>
</feature>
<gene>
    <name evidence="1" type="ORF">TSOC_014025</name>
</gene>